<evidence type="ECO:0000256" key="2">
    <source>
        <dbReference type="ARBA" id="ARBA00022723"/>
    </source>
</evidence>
<dbReference type="CDD" id="cd07332">
    <property type="entry name" value="M48C_Oma1_like"/>
    <property type="match status" value="1"/>
</dbReference>
<dbReference type="GO" id="GO:0046872">
    <property type="term" value="F:metal ion binding"/>
    <property type="evidence" value="ECO:0007669"/>
    <property type="project" value="UniProtKB-KW"/>
</dbReference>
<dbReference type="eggNOG" id="COG0501">
    <property type="taxonomic scope" value="Bacteria"/>
</dbReference>
<organism evidence="9 10">
    <name type="scientific">Thalassolituus oleivorans MIL-1</name>
    <dbReference type="NCBI Taxonomy" id="1298593"/>
    <lineage>
        <taxon>Bacteria</taxon>
        <taxon>Pseudomonadati</taxon>
        <taxon>Pseudomonadota</taxon>
        <taxon>Gammaproteobacteria</taxon>
        <taxon>Oceanospirillales</taxon>
        <taxon>Oceanospirillaceae</taxon>
        <taxon>Thalassolituus</taxon>
    </lineage>
</organism>
<feature type="transmembrane region" description="Helical" evidence="7">
    <location>
        <begin position="95"/>
        <end position="113"/>
    </location>
</feature>
<evidence type="ECO:0000256" key="6">
    <source>
        <dbReference type="RuleBase" id="RU003983"/>
    </source>
</evidence>
<keyword evidence="10" id="KW-1185">Reference proteome</keyword>
<dbReference type="InterPro" id="IPR001915">
    <property type="entry name" value="Peptidase_M48"/>
</dbReference>
<dbReference type="InterPro" id="IPR051156">
    <property type="entry name" value="Mito/Outer_Membr_Metalloprot"/>
</dbReference>
<keyword evidence="7" id="KW-0812">Transmembrane</keyword>
<gene>
    <name evidence="9" type="ORF">TOL_2125</name>
</gene>
<protein>
    <recommendedName>
        <fullName evidence="8">Peptidase M48 domain-containing protein</fullName>
    </recommendedName>
</protein>
<sequence>MRTLTGLYLLAGESASQQTRLTLLDNGDIRLHKLLDDAPIRSATADSVSLGSAIPGLPVDLIFADKATFTPDDVYFRWPSLSQGSRFIEWLESHIVAIIAATILVPIIFWWIITRAVPTTTALVVPHLPTGVADVLGEHTLTLLDKSMFDDTSISDEQQASINDLWFAVINPLPLAHPHYQLLFRDSAIGANAIALPDGTVVVTDDLITLLTDKPNALKAVLLHEIGHIEYRHSLQMITQSTITAVIYTMLAGDIDGAGEAVIGAGVGLLQNAYSRDMEAEADNFAFNHAPDIGISANDFAIAMRSLAASHGVDPEADSDDYSWEELLHTHPDIKERIDRAENAAALESKP</sequence>
<keyword evidence="2" id="KW-0479">Metal-binding</keyword>
<evidence type="ECO:0000256" key="7">
    <source>
        <dbReference type="SAM" id="Phobius"/>
    </source>
</evidence>
<accession>M5DTL1</accession>
<keyword evidence="4 6" id="KW-0862">Zinc</keyword>
<reference evidence="9 10" key="1">
    <citation type="journal article" date="2013" name="Genome Announc.">
        <title>Genome Sequence of Thalassolituus oleivorans MIL-1 (DSM 14913T).</title>
        <authorList>
            <person name="Golyshin P.N."/>
            <person name="Werner J."/>
            <person name="Chernikova T.N."/>
            <person name="Tran H."/>
            <person name="Ferrer M."/>
            <person name="Yakimov M.M."/>
            <person name="Teeling H."/>
            <person name="Golyshina O.V."/>
        </authorList>
    </citation>
    <scope>NUCLEOTIDE SEQUENCE [LARGE SCALE GENOMIC DNA]</scope>
    <source>
        <strain evidence="9 10">MIL-1</strain>
    </source>
</reference>
<dbReference type="GeneID" id="79176942"/>
<keyword evidence="7" id="KW-0472">Membrane</keyword>
<evidence type="ECO:0000313" key="9">
    <source>
        <dbReference type="EMBL" id="CCU72532.1"/>
    </source>
</evidence>
<comment type="similarity">
    <text evidence="6">Belongs to the peptidase M48 family.</text>
</comment>
<dbReference type="GO" id="GO:0016020">
    <property type="term" value="C:membrane"/>
    <property type="evidence" value="ECO:0007669"/>
    <property type="project" value="TreeGrafter"/>
</dbReference>
<dbReference type="AlphaFoldDB" id="M5DTL1"/>
<keyword evidence="3 6" id="KW-0378">Hydrolase</keyword>
<dbReference type="GO" id="GO:0004222">
    <property type="term" value="F:metalloendopeptidase activity"/>
    <property type="evidence" value="ECO:0007669"/>
    <property type="project" value="InterPro"/>
</dbReference>
<proteinExistence type="inferred from homology"/>
<dbReference type="PATRIC" id="fig|1298593.3.peg.2026"/>
<feature type="domain" description="Peptidase M48" evidence="8">
    <location>
        <begin position="165"/>
        <end position="343"/>
    </location>
</feature>
<dbReference type="HOGENOM" id="CLU_029002_0_1_6"/>
<evidence type="ECO:0000256" key="3">
    <source>
        <dbReference type="ARBA" id="ARBA00022801"/>
    </source>
</evidence>
<evidence type="ECO:0000313" key="10">
    <source>
        <dbReference type="Proteomes" id="UP000011866"/>
    </source>
</evidence>
<dbReference type="RefSeq" id="WP_015487252.1">
    <property type="nucleotide sequence ID" value="NC_020888.1"/>
</dbReference>
<evidence type="ECO:0000256" key="5">
    <source>
        <dbReference type="ARBA" id="ARBA00023049"/>
    </source>
</evidence>
<evidence type="ECO:0000256" key="4">
    <source>
        <dbReference type="ARBA" id="ARBA00022833"/>
    </source>
</evidence>
<keyword evidence="7" id="KW-1133">Transmembrane helix</keyword>
<dbReference type="EMBL" id="HF680312">
    <property type="protein sequence ID" value="CCU72532.1"/>
    <property type="molecule type" value="Genomic_DNA"/>
</dbReference>
<evidence type="ECO:0000256" key="1">
    <source>
        <dbReference type="ARBA" id="ARBA00022670"/>
    </source>
</evidence>
<dbReference type="Pfam" id="PF01435">
    <property type="entry name" value="Peptidase_M48"/>
    <property type="match status" value="1"/>
</dbReference>
<name>M5DTL1_9GAMM</name>
<dbReference type="Gene3D" id="3.30.2010.10">
    <property type="entry name" value="Metalloproteases ('zincins'), catalytic domain"/>
    <property type="match status" value="1"/>
</dbReference>
<dbReference type="Proteomes" id="UP000011866">
    <property type="component" value="Chromosome"/>
</dbReference>
<keyword evidence="1 6" id="KW-0645">Protease</keyword>
<dbReference type="PANTHER" id="PTHR22726:SF24">
    <property type="entry name" value="M48 FAMILY METALLOPEPTIDASE"/>
    <property type="match status" value="1"/>
</dbReference>
<dbReference type="GO" id="GO:0051603">
    <property type="term" value="P:proteolysis involved in protein catabolic process"/>
    <property type="evidence" value="ECO:0007669"/>
    <property type="project" value="TreeGrafter"/>
</dbReference>
<keyword evidence="5 6" id="KW-0482">Metalloprotease</keyword>
<evidence type="ECO:0000259" key="8">
    <source>
        <dbReference type="Pfam" id="PF01435"/>
    </source>
</evidence>
<dbReference type="KEGG" id="tol:TOL_2125"/>
<dbReference type="PANTHER" id="PTHR22726">
    <property type="entry name" value="METALLOENDOPEPTIDASE OMA1"/>
    <property type="match status" value="1"/>
</dbReference>
<comment type="cofactor">
    <cofactor evidence="6">
        <name>Zn(2+)</name>
        <dbReference type="ChEBI" id="CHEBI:29105"/>
    </cofactor>
    <text evidence="6">Binds 1 zinc ion per subunit.</text>
</comment>